<proteinExistence type="predicted"/>
<evidence type="ECO:0000256" key="1">
    <source>
        <dbReference type="SAM" id="MobiDB-lite"/>
    </source>
</evidence>
<feature type="region of interest" description="Disordered" evidence="1">
    <location>
        <begin position="44"/>
        <end position="67"/>
    </location>
</feature>
<gene>
    <name evidence="2" type="ORF">DPMN_078050</name>
</gene>
<sequence>MPSRMKTLDKRFSLTEAEGRFKKACDQIVLNKRLGEVQKRYKMAKTSQQPSLPVQPPLKAGCHRRCA</sequence>
<dbReference type="AlphaFoldDB" id="A0A9D4BRU9"/>
<protein>
    <submittedName>
        <fullName evidence="2">Uncharacterized protein</fullName>
    </submittedName>
</protein>
<reference evidence="2" key="2">
    <citation type="submission" date="2020-11" db="EMBL/GenBank/DDBJ databases">
        <authorList>
            <person name="McCartney M.A."/>
            <person name="Auch B."/>
            <person name="Kono T."/>
            <person name="Mallez S."/>
            <person name="Becker A."/>
            <person name="Gohl D.M."/>
            <person name="Silverstein K.A.T."/>
            <person name="Koren S."/>
            <person name="Bechman K.B."/>
            <person name="Herman A."/>
            <person name="Abrahante J.E."/>
            <person name="Garbe J."/>
        </authorList>
    </citation>
    <scope>NUCLEOTIDE SEQUENCE</scope>
    <source>
        <strain evidence="2">Duluth1</strain>
        <tissue evidence="2">Whole animal</tissue>
    </source>
</reference>
<keyword evidence="3" id="KW-1185">Reference proteome</keyword>
<dbReference type="Proteomes" id="UP000828390">
    <property type="component" value="Unassembled WGS sequence"/>
</dbReference>
<reference evidence="2" key="1">
    <citation type="journal article" date="2019" name="bioRxiv">
        <title>The Genome of the Zebra Mussel, Dreissena polymorpha: A Resource for Invasive Species Research.</title>
        <authorList>
            <person name="McCartney M.A."/>
            <person name="Auch B."/>
            <person name="Kono T."/>
            <person name="Mallez S."/>
            <person name="Zhang Y."/>
            <person name="Obille A."/>
            <person name="Becker A."/>
            <person name="Abrahante J.E."/>
            <person name="Garbe J."/>
            <person name="Badalamenti J.P."/>
            <person name="Herman A."/>
            <person name="Mangelson H."/>
            <person name="Liachko I."/>
            <person name="Sullivan S."/>
            <person name="Sone E.D."/>
            <person name="Koren S."/>
            <person name="Silverstein K.A.T."/>
            <person name="Beckman K.B."/>
            <person name="Gohl D.M."/>
        </authorList>
    </citation>
    <scope>NUCLEOTIDE SEQUENCE</scope>
    <source>
        <strain evidence="2">Duluth1</strain>
        <tissue evidence="2">Whole animal</tissue>
    </source>
</reference>
<dbReference type="EMBL" id="JAIWYP010000015">
    <property type="protein sequence ID" value="KAH3703022.1"/>
    <property type="molecule type" value="Genomic_DNA"/>
</dbReference>
<comment type="caution">
    <text evidence="2">The sequence shown here is derived from an EMBL/GenBank/DDBJ whole genome shotgun (WGS) entry which is preliminary data.</text>
</comment>
<accession>A0A9D4BRU9</accession>
<organism evidence="2 3">
    <name type="scientific">Dreissena polymorpha</name>
    <name type="common">Zebra mussel</name>
    <name type="synonym">Mytilus polymorpha</name>
    <dbReference type="NCBI Taxonomy" id="45954"/>
    <lineage>
        <taxon>Eukaryota</taxon>
        <taxon>Metazoa</taxon>
        <taxon>Spiralia</taxon>
        <taxon>Lophotrochozoa</taxon>
        <taxon>Mollusca</taxon>
        <taxon>Bivalvia</taxon>
        <taxon>Autobranchia</taxon>
        <taxon>Heteroconchia</taxon>
        <taxon>Euheterodonta</taxon>
        <taxon>Imparidentia</taxon>
        <taxon>Neoheterodontei</taxon>
        <taxon>Myida</taxon>
        <taxon>Dreissenoidea</taxon>
        <taxon>Dreissenidae</taxon>
        <taxon>Dreissena</taxon>
    </lineage>
</organism>
<name>A0A9D4BRU9_DREPO</name>
<evidence type="ECO:0000313" key="2">
    <source>
        <dbReference type="EMBL" id="KAH3703022.1"/>
    </source>
</evidence>
<evidence type="ECO:0000313" key="3">
    <source>
        <dbReference type="Proteomes" id="UP000828390"/>
    </source>
</evidence>